<reference evidence="1" key="1">
    <citation type="journal article" date="2022" name="bioRxiv">
        <title>Sequencing and chromosome-scale assembly of the giantPleurodeles waltlgenome.</title>
        <authorList>
            <person name="Brown T."/>
            <person name="Elewa A."/>
            <person name="Iarovenko S."/>
            <person name="Subramanian E."/>
            <person name="Araus A.J."/>
            <person name="Petzold A."/>
            <person name="Susuki M."/>
            <person name="Suzuki K.-i.T."/>
            <person name="Hayashi T."/>
            <person name="Toyoda A."/>
            <person name="Oliveira C."/>
            <person name="Osipova E."/>
            <person name="Leigh N.D."/>
            <person name="Simon A."/>
            <person name="Yun M.H."/>
        </authorList>
    </citation>
    <scope>NUCLEOTIDE SEQUENCE</scope>
    <source>
        <strain evidence="1">20211129_DDA</strain>
        <tissue evidence="1">Liver</tissue>
    </source>
</reference>
<accession>A0AAV7M2A3</accession>
<proteinExistence type="predicted"/>
<dbReference type="EMBL" id="JANPWB010000014">
    <property type="protein sequence ID" value="KAJ1097905.1"/>
    <property type="molecule type" value="Genomic_DNA"/>
</dbReference>
<sequence length="146" mass="15479">MGAAAPHATTSPVCAIQLPTLYRPGRAYSSSNNDTPVLEGRGDPACNDRPRWHRAICRPAPQAHQRPLSPWGLRGARFKALAAPAPSNTTAVAHPRTSFSSLQRCCCVLRCVVTANLRGLLGDVAIASPPCGHLGRAHGHAPTYET</sequence>
<evidence type="ECO:0000313" key="1">
    <source>
        <dbReference type="EMBL" id="KAJ1097905.1"/>
    </source>
</evidence>
<dbReference type="AlphaFoldDB" id="A0AAV7M2A3"/>
<dbReference type="Proteomes" id="UP001066276">
    <property type="component" value="Chromosome 10"/>
</dbReference>
<keyword evidence="2" id="KW-1185">Reference proteome</keyword>
<gene>
    <name evidence="1" type="ORF">NDU88_003021</name>
</gene>
<evidence type="ECO:0000313" key="2">
    <source>
        <dbReference type="Proteomes" id="UP001066276"/>
    </source>
</evidence>
<name>A0AAV7M2A3_PLEWA</name>
<organism evidence="1 2">
    <name type="scientific">Pleurodeles waltl</name>
    <name type="common">Iberian ribbed newt</name>
    <dbReference type="NCBI Taxonomy" id="8319"/>
    <lineage>
        <taxon>Eukaryota</taxon>
        <taxon>Metazoa</taxon>
        <taxon>Chordata</taxon>
        <taxon>Craniata</taxon>
        <taxon>Vertebrata</taxon>
        <taxon>Euteleostomi</taxon>
        <taxon>Amphibia</taxon>
        <taxon>Batrachia</taxon>
        <taxon>Caudata</taxon>
        <taxon>Salamandroidea</taxon>
        <taxon>Salamandridae</taxon>
        <taxon>Pleurodelinae</taxon>
        <taxon>Pleurodeles</taxon>
    </lineage>
</organism>
<protein>
    <submittedName>
        <fullName evidence="1">Uncharacterized protein</fullName>
    </submittedName>
</protein>
<comment type="caution">
    <text evidence="1">The sequence shown here is derived from an EMBL/GenBank/DDBJ whole genome shotgun (WGS) entry which is preliminary data.</text>
</comment>